<reference evidence="10 11" key="1">
    <citation type="submission" date="2024-06" db="EMBL/GenBank/DDBJ databases">
        <title>The Natural Products Discovery Center: Release of the First 8490 Sequenced Strains for Exploring Actinobacteria Biosynthetic Diversity.</title>
        <authorList>
            <person name="Kalkreuter E."/>
            <person name="Kautsar S.A."/>
            <person name="Yang D."/>
            <person name="Bader C.D."/>
            <person name="Teijaro C.N."/>
            <person name="Fluegel L."/>
            <person name="Davis C.M."/>
            <person name="Simpson J.R."/>
            <person name="Lauterbach L."/>
            <person name="Steele A.D."/>
            <person name="Gui C."/>
            <person name="Meng S."/>
            <person name="Li G."/>
            <person name="Viehrig K."/>
            <person name="Ye F."/>
            <person name="Su P."/>
            <person name="Kiefer A.F."/>
            <person name="Nichols A."/>
            <person name="Cepeda A.J."/>
            <person name="Yan W."/>
            <person name="Fan B."/>
            <person name="Jiang Y."/>
            <person name="Adhikari A."/>
            <person name="Zheng C.-J."/>
            <person name="Schuster L."/>
            <person name="Cowan T.M."/>
            <person name="Smanski M.J."/>
            <person name="Chevrette M.G."/>
            <person name="De Carvalho L.P.S."/>
            <person name="Shen B."/>
        </authorList>
    </citation>
    <scope>NUCLEOTIDE SEQUENCE [LARGE SCALE GENOMIC DNA]</scope>
    <source>
        <strain evidence="10 11">NPDC046838</strain>
    </source>
</reference>
<dbReference type="PROSITE" id="PS50850">
    <property type="entry name" value="MFS"/>
    <property type="match status" value="1"/>
</dbReference>
<dbReference type="Gene3D" id="1.20.1250.20">
    <property type="entry name" value="MFS general substrate transporter like domains"/>
    <property type="match status" value="1"/>
</dbReference>
<keyword evidence="6 8" id="KW-0472">Membrane</keyword>
<feature type="transmembrane region" description="Helical" evidence="8">
    <location>
        <begin position="359"/>
        <end position="381"/>
    </location>
</feature>
<protein>
    <submittedName>
        <fullName evidence="10">DHA2 family efflux MFS transporter permease subunit</fullName>
    </submittedName>
</protein>
<organism evidence="10 11">
    <name type="scientific">Streptomyces atriruber</name>
    <dbReference type="NCBI Taxonomy" id="545121"/>
    <lineage>
        <taxon>Bacteria</taxon>
        <taxon>Bacillati</taxon>
        <taxon>Actinomycetota</taxon>
        <taxon>Actinomycetes</taxon>
        <taxon>Kitasatosporales</taxon>
        <taxon>Streptomycetaceae</taxon>
        <taxon>Streptomyces</taxon>
    </lineage>
</organism>
<dbReference type="NCBIfam" id="TIGR00711">
    <property type="entry name" value="efflux_EmrB"/>
    <property type="match status" value="1"/>
</dbReference>
<sequence>MSADLGARRWWAVGALVLASMVVGFDVTILSLALPAMADDLGANNVELQWFVTSYTLVFAAGMIPAGMLGDRFGRKKVLLAALVIFGVSSLACAYATTSGTFIGARAVLGLGAALIMPTTLSLLPVMFSDEERPKAIGAVAGAAMLAYPLGPILGGYLLNHFWWGSVFLINVPVVILAFLAVSAWLPESKAKEAKPFDVGGLVFSSVGLAAMTYGVIQGGEKGWTDVTTLVPTLGGILAIVIFVFWEKRVADPLVDLSLFRSARFTSGTMLGTVINFTMFGVLFTMPQYYQAVLGTDAMGSGFRLLPMVGGLLVGVTVANKVAKALGPKTAVGIGFALLAAALFYGATTDIDSGTGLAAAWTAAYGLGLGIALPTAMDAALGALSEDSAGVGSGVNQSIRTLGGSFGAAILGSVLNSGYRGKLDLDGVPEQAQGAVKDSVFGGLAVARAIKSNGLAESVRSAYVHALDVVLVVSGGLGLLGVLLAVVWLPRHVGQSTAKTAESEHEAADAV</sequence>
<feature type="domain" description="Major facilitator superfamily (MFS) profile" evidence="9">
    <location>
        <begin position="12"/>
        <end position="493"/>
    </location>
</feature>
<feature type="transmembrane region" description="Helical" evidence="8">
    <location>
        <begin position="302"/>
        <end position="319"/>
    </location>
</feature>
<comment type="subcellular location">
    <subcellularLocation>
        <location evidence="1">Cell membrane</location>
        <topology evidence="1">Multi-pass membrane protein</topology>
    </subcellularLocation>
</comment>
<dbReference type="Proteomes" id="UP001551176">
    <property type="component" value="Unassembled WGS sequence"/>
</dbReference>
<feature type="transmembrane region" description="Helical" evidence="8">
    <location>
        <begin position="12"/>
        <end position="36"/>
    </location>
</feature>
<evidence type="ECO:0000313" key="11">
    <source>
        <dbReference type="Proteomes" id="UP001551176"/>
    </source>
</evidence>
<evidence type="ECO:0000259" key="9">
    <source>
        <dbReference type="PROSITE" id="PS50850"/>
    </source>
</evidence>
<keyword evidence="11" id="KW-1185">Reference proteome</keyword>
<evidence type="ECO:0000256" key="4">
    <source>
        <dbReference type="ARBA" id="ARBA00022692"/>
    </source>
</evidence>
<evidence type="ECO:0000313" key="10">
    <source>
        <dbReference type="EMBL" id="MEU6819805.1"/>
    </source>
</evidence>
<dbReference type="EMBL" id="JBEYXV010000002">
    <property type="protein sequence ID" value="MEU6819805.1"/>
    <property type="molecule type" value="Genomic_DNA"/>
</dbReference>
<feature type="transmembrane region" description="Helical" evidence="8">
    <location>
        <begin position="136"/>
        <end position="157"/>
    </location>
</feature>
<feature type="transmembrane region" description="Helical" evidence="8">
    <location>
        <begin position="199"/>
        <end position="217"/>
    </location>
</feature>
<keyword evidence="4 8" id="KW-0812">Transmembrane</keyword>
<keyword evidence="5 8" id="KW-1133">Transmembrane helix</keyword>
<feature type="transmembrane region" description="Helical" evidence="8">
    <location>
        <begin position="229"/>
        <end position="246"/>
    </location>
</feature>
<dbReference type="PANTHER" id="PTHR42718:SF42">
    <property type="entry name" value="EXPORT PROTEIN"/>
    <property type="match status" value="1"/>
</dbReference>
<dbReference type="Pfam" id="PF07690">
    <property type="entry name" value="MFS_1"/>
    <property type="match status" value="1"/>
</dbReference>
<comment type="caution">
    <text evidence="10">The sequence shown here is derived from an EMBL/GenBank/DDBJ whole genome shotgun (WGS) entry which is preliminary data.</text>
</comment>
<evidence type="ECO:0000256" key="5">
    <source>
        <dbReference type="ARBA" id="ARBA00022989"/>
    </source>
</evidence>
<feature type="transmembrane region" description="Helical" evidence="8">
    <location>
        <begin position="331"/>
        <end position="347"/>
    </location>
</feature>
<evidence type="ECO:0000256" key="8">
    <source>
        <dbReference type="SAM" id="Phobius"/>
    </source>
</evidence>
<dbReference type="InterPro" id="IPR004638">
    <property type="entry name" value="EmrB-like"/>
</dbReference>
<feature type="transmembrane region" description="Helical" evidence="8">
    <location>
        <begin position="163"/>
        <end position="187"/>
    </location>
</feature>
<dbReference type="InterPro" id="IPR020846">
    <property type="entry name" value="MFS_dom"/>
</dbReference>
<gene>
    <name evidence="10" type="ORF">ABZ921_04180</name>
</gene>
<dbReference type="PANTHER" id="PTHR42718">
    <property type="entry name" value="MAJOR FACILITATOR SUPERFAMILY MULTIDRUG TRANSPORTER MFSC"/>
    <property type="match status" value="1"/>
</dbReference>
<feature type="transmembrane region" description="Helical" evidence="8">
    <location>
        <begin position="469"/>
        <end position="489"/>
    </location>
</feature>
<evidence type="ECO:0000256" key="7">
    <source>
        <dbReference type="ARBA" id="ARBA00023251"/>
    </source>
</evidence>
<evidence type="ECO:0000256" key="2">
    <source>
        <dbReference type="ARBA" id="ARBA00022448"/>
    </source>
</evidence>
<proteinExistence type="predicted"/>
<dbReference type="CDD" id="cd17321">
    <property type="entry name" value="MFS_MMR_MDR_like"/>
    <property type="match status" value="1"/>
</dbReference>
<dbReference type="InterPro" id="IPR036259">
    <property type="entry name" value="MFS_trans_sf"/>
</dbReference>
<dbReference type="SUPFAM" id="SSF103473">
    <property type="entry name" value="MFS general substrate transporter"/>
    <property type="match status" value="1"/>
</dbReference>
<evidence type="ECO:0000256" key="1">
    <source>
        <dbReference type="ARBA" id="ARBA00004651"/>
    </source>
</evidence>
<feature type="transmembrane region" description="Helical" evidence="8">
    <location>
        <begin position="78"/>
        <end position="97"/>
    </location>
</feature>
<keyword evidence="7" id="KW-0046">Antibiotic resistance</keyword>
<name>A0ABV3BGC9_9ACTN</name>
<keyword evidence="2" id="KW-0813">Transport</keyword>
<feature type="transmembrane region" description="Helical" evidence="8">
    <location>
        <begin position="48"/>
        <end position="66"/>
    </location>
</feature>
<feature type="transmembrane region" description="Helical" evidence="8">
    <location>
        <begin position="267"/>
        <end position="290"/>
    </location>
</feature>
<dbReference type="InterPro" id="IPR011701">
    <property type="entry name" value="MFS"/>
</dbReference>
<feature type="transmembrane region" description="Helical" evidence="8">
    <location>
        <begin position="103"/>
        <end position="124"/>
    </location>
</feature>
<keyword evidence="3" id="KW-1003">Cell membrane</keyword>
<evidence type="ECO:0000256" key="6">
    <source>
        <dbReference type="ARBA" id="ARBA00023136"/>
    </source>
</evidence>
<dbReference type="RefSeq" id="WP_359344631.1">
    <property type="nucleotide sequence ID" value="NZ_JBEYXV010000002.1"/>
</dbReference>
<dbReference type="Gene3D" id="1.20.1720.10">
    <property type="entry name" value="Multidrug resistance protein D"/>
    <property type="match status" value="1"/>
</dbReference>
<accession>A0ABV3BGC9</accession>
<evidence type="ECO:0000256" key="3">
    <source>
        <dbReference type="ARBA" id="ARBA00022475"/>
    </source>
</evidence>